<dbReference type="Proteomes" id="UP000824258">
    <property type="component" value="Unassembled WGS sequence"/>
</dbReference>
<dbReference type="AlphaFoldDB" id="A0A9D1D6N6"/>
<dbReference type="CDD" id="cd04301">
    <property type="entry name" value="NAT_SF"/>
    <property type="match status" value="1"/>
</dbReference>
<dbReference type="Pfam" id="PF00583">
    <property type="entry name" value="Acetyltransf_1"/>
    <property type="match status" value="1"/>
</dbReference>
<dbReference type="SUPFAM" id="SSF55729">
    <property type="entry name" value="Acyl-CoA N-acyltransferases (Nat)"/>
    <property type="match status" value="1"/>
</dbReference>
<dbReference type="GO" id="GO:0016747">
    <property type="term" value="F:acyltransferase activity, transferring groups other than amino-acyl groups"/>
    <property type="evidence" value="ECO:0007669"/>
    <property type="project" value="InterPro"/>
</dbReference>
<dbReference type="PANTHER" id="PTHR43420">
    <property type="entry name" value="ACETYLTRANSFERASE"/>
    <property type="match status" value="1"/>
</dbReference>
<comment type="caution">
    <text evidence="4">The sequence shown here is derived from an EMBL/GenBank/DDBJ whole genome shotgun (WGS) entry which is preliminary data.</text>
</comment>
<proteinExistence type="predicted"/>
<organism evidence="4 5">
    <name type="scientific">Candidatus Avoscillospira stercoripullorum</name>
    <dbReference type="NCBI Taxonomy" id="2840709"/>
    <lineage>
        <taxon>Bacteria</taxon>
        <taxon>Bacillati</taxon>
        <taxon>Bacillota</taxon>
        <taxon>Clostridia</taxon>
        <taxon>Eubacteriales</taxon>
        <taxon>Oscillospiraceae</taxon>
        <taxon>Oscillospiraceae incertae sedis</taxon>
        <taxon>Candidatus Avoscillospira</taxon>
    </lineage>
</organism>
<protein>
    <submittedName>
        <fullName evidence="4">GNAT family N-acetyltransferase</fullName>
    </submittedName>
</protein>
<reference evidence="4" key="2">
    <citation type="journal article" date="2021" name="PeerJ">
        <title>Extensive microbial diversity within the chicken gut microbiome revealed by metagenomics and culture.</title>
        <authorList>
            <person name="Gilroy R."/>
            <person name="Ravi A."/>
            <person name="Getino M."/>
            <person name="Pursley I."/>
            <person name="Horton D.L."/>
            <person name="Alikhan N.F."/>
            <person name="Baker D."/>
            <person name="Gharbi K."/>
            <person name="Hall N."/>
            <person name="Watson M."/>
            <person name="Adriaenssens E.M."/>
            <person name="Foster-Nyarko E."/>
            <person name="Jarju S."/>
            <person name="Secka A."/>
            <person name="Antonio M."/>
            <person name="Oren A."/>
            <person name="Chaudhuri R.R."/>
            <person name="La Ragione R."/>
            <person name="Hildebrand F."/>
            <person name="Pallen M.J."/>
        </authorList>
    </citation>
    <scope>NUCLEOTIDE SEQUENCE</scope>
    <source>
        <strain evidence="4">ChiHjej9B8-7071</strain>
    </source>
</reference>
<keyword evidence="2" id="KW-0012">Acyltransferase</keyword>
<dbReference type="EMBL" id="DVGD01000128">
    <property type="protein sequence ID" value="HIR09596.1"/>
    <property type="molecule type" value="Genomic_DNA"/>
</dbReference>
<accession>A0A9D1D6N6</accession>
<reference evidence="4" key="1">
    <citation type="submission" date="2020-10" db="EMBL/GenBank/DDBJ databases">
        <authorList>
            <person name="Gilroy R."/>
        </authorList>
    </citation>
    <scope>NUCLEOTIDE SEQUENCE</scope>
    <source>
        <strain evidence="4">ChiHjej9B8-7071</strain>
    </source>
</reference>
<evidence type="ECO:0000256" key="2">
    <source>
        <dbReference type="ARBA" id="ARBA00023315"/>
    </source>
</evidence>
<sequence>MFTPLTAAHRADYLRFAKAFYCSDAVEHPIPLSHMERTFDALAAGSPYLAGFLLTHQGAPSGYALLMKTWSQEAGGLTVWVDEFYVDPAFRGHGLGGAFLKALPALFPDAAAFRLELEPDNTGARALYARMGFQPLGYAQMIFPQKSPLDGEDPL</sequence>
<evidence type="ECO:0000313" key="5">
    <source>
        <dbReference type="Proteomes" id="UP000824258"/>
    </source>
</evidence>
<keyword evidence="1" id="KW-0808">Transferase</keyword>
<dbReference type="Gene3D" id="3.40.630.30">
    <property type="match status" value="1"/>
</dbReference>
<feature type="domain" description="N-acetyltransferase" evidence="3">
    <location>
        <begin position="1"/>
        <end position="155"/>
    </location>
</feature>
<dbReference type="InterPro" id="IPR050680">
    <property type="entry name" value="YpeA/RimI_acetyltransf"/>
</dbReference>
<evidence type="ECO:0000256" key="1">
    <source>
        <dbReference type="ARBA" id="ARBA00022679"/>
    </source>
</evidence>
<dbReference type="PROSITE" id="PS51186">
    <property type="entry name" value="GNAT"/>
    <property type="match status" value="1"/>
</dbReference>
<dbReference type="InterPro" id="IPR016181">
    <property type="entry name" value="Acyl_CoA_acyltransferase"/>
</dbReference>
<name>A0A9D1D6N6_9FIRM</name>
<gene>
    <name evidence="4" type="ORF">IAA70_04240</name>
</gene>
<evidence type="ECO:0000259" key="3">
    <source>
        <dbReference type="PROSITE" id="PS51186"/>
    </source>
</evidence>
<dbReference type="InterPro" id="IPR000182">
    <property type="entry name" value="GNAT_dom"/>
</dbReference>
<evidence type="ECO:0000313" key="4">
    <source>
        <dbReference type="EMBL" id="HIR09596.1"/>
    </source>
</evidence>